<reference evidence="1" key="1">
    <citation type="submission" date="2023-04" db="EMBL/GenBank/DDBJ databases">
        <title>A chromosome-level genome assembly of the parasitoid wasp Eretmocerus hayati.</title>
        <authorList>
            <person name="Zhong Y."/>
            <person name="Liu S."/>
            <person name="Liu Y."/>
        </authorList>
    </citation>
    <scope>NUCLEOTIDE SEQUENCE</scope>
    <source>
        <strain evidence="1">ZJU_SS_LIU_2023</strain>
    </source>
</reference>
<dbReference type="EMBL" id="CM056742">
    <property type="protein sequence ID" value="KAJ8676172.1"/>
    <property type="molecule type" value="Genomic_DNA"/>
</dbReference>
<dbReference type="Proteomes" id="UP001239111">
    <property type="component" value="Chromosome 2"/>
</dbReference>
<gene>
    <name evidence="1" type="ORF">QAD02_011958</name>
</gene>
<sequence>MIVAAQVQLLFITKRPIENSIKHWRPARLKGISSVNNLPFAEASCAAPLLNGCIAMNIAVSTRPGVHAAIFIVMRMLACAKAGRFVRPFMALCKFLEFSETVHIYLIMDHLYHDNLDTLALPGLFGNEMSAMHRAIAYLRSLPESQRPYAKMLDYSEKANVLQSRHFGMLTFAARHVVVIKKSSMQYYKPPREDSKLAELANSIDTYMTKKIQAGMLNAAEAMSYLTNPQTGRKSIAMCDTAVEEETEFQDAPLDDRD</sequence>
<protein>
    <submittedName>
        <fullName evidence="1">Uncharacterized protein</fullName>
    </submittedName>
</protein>
<organism evidence="1 2">
    <name type="scientific">Eretmocerus hayati</name>
    <dbReference type="NCBI Taxonomy" id="131215"/>
    <lineage>
        <taxon>Eukaryota</taxon>
        <taxon>Metazoa</taxon>
        <taxon>Ecdysozoa</taxon>
        <taxon>Arthropoda</taxon>
        <taxon>Hexapoda</taxon>
        <taxon>Insecta</taxon>
        <taxon>Pterygota</taxon>
        <taxon>Neoptera</taxon>
        <taxon>Endopterygota</taxon>
        <taxon>Hymenoptera</taxon>
        <taxon>Apocrita</taxon>
        <taxon>Proctotrupomorpha</taxon>
        <taxon>Chalcidoidea</taxon>
        <taxon>Aphelinidae</taxon>
        <taxon>Aphelininae</taxon>
        <taxon>Eretmocerus</taxon>
    </lineage>
</organism>
<proteinExistence type="predicted"/>
<name>A0ACC2NYH4_9HYME</name>
<keyword evidence="2" id="KW-1185">Reference proteome</keyword>
<accession>A0ACC2NYH4</accession>
<evidence type="ECO:0000313" key="1">
    <source>
        <dbReference type="EMBL" id="KAJ8676172.1"/>
    </source>
</evidence>
<evidence type="ECO:0000313" key="2">
    <source>
        <dbReference type="Proteomes" id="UP001239111"/>
    </source>
</evidence>
<comment type="caution">
    <text evidence="1">The sequence shown here is derived from an EMBL/GenBank/DDBJ whole genome shotgun (WGS) entry which is preliminary data.</text>
</comment>